<feature type="domain" description="DUF4935" evidence="2">
    <location>
        <begin position="14"/>
        <end position="119"/>
    </location>
</feature>
<accession>A7BJA9</accession>
<evidence type="ECO:0000259" key="2">
    <source>
        <dbReference type="Pfam" id="PF16289"/>
    </source>
</evidence>
<evidence type="ECO:0000313" key="3">
    <source>
        <dbReference type="EMBL" id="BAF74761.1"/>
    </source>
</evidence>
<proteinExistence type="predicted"/>
<organism evidence="3">
    <name type="scientific">Bacillus subtilis subsp. natto</name>
    <dbReference type="NCBI Taxonomy" id="86029"/>
    <lineage>
        <taxon>Bacteria</taxon>
        <taxon>Bacillati</taxon>
        <taxon>Bacillota</taxon>
        <taxon>Bacilli</taxon>
        <taxon>Bacillales</taxon>
        <taxon>Bacillaceae</taxon>
        <taxon>Bacillus</taxon>
    </lineage>
</organism>
<dbReference type="EMBL" id="AB304460">
    <property type="protein sequence ID" value="BAF74761.1"/>
    <property type="molecule type" value="Genomic_DNA"/>
</dbReference>
<feature type="coiled-coil region" evidence="1">
    <location>
        <begin position="15"/>
        <end position="45"/>
    </location>
</feature>
<sequence length="244" mass="27956">MTGLNPLNSHFVESIEEYKKLINQKKEMKKTVEKLIDKIEGLKEEGDPINEVINNLYETEIVEKLDINDQIIKKAKDRQLIGNPPGSKDSVTIGDEIIWESILANISDDIVIVTNDKSFLDNMNFLMEEIKDKGFKLLGITPSITKAIDIIGAEPSKNLEELENELQAHTFSIHNKTYLEKVNRCGCFHCLEIFSPDEIFEWIDNEDTALCPYCGIDSVIGESDVLHITEEFLKGMRKRWFSFE</sequence>
<dbReference type="AlphaFoldDB" id="A7BJA9"/>
<name>A7BJA9_BACNA</name>
<dbReference type="InterPro" id="IPR032557">
    <property type="entry name" value="DUF4935"/>
</dbReference>
<protein>
    <recommendedName>
        <fullName evidence="2">DUF4935 domain-containing protein</fullName>
    </recommendedName>
</protein>
<keyword evidence="1" id="KW-0175">Coiled coil</keyword>
<dbReference type="Pfam" id="PF16289">
    <property type="entry name" value="PIN_12"/>
    <property type="match status" value="1"/>
</dbReference>
<reference evidence="3" key="1">
    <citation type="journal article" date="2007" name="Biosci. Biotechnol. Biochem.">
        <title>Determination and characterization of IS4Bsu1-insertion loci and identification of a new insertion sequence element of the IS256 family in a natto starter.</title>
        <authorList>
            <person name="Kimura K."/>
            <person name="Itoh Y."/>
        </authorList>
    </citation>
    <scope>NUCLEOTIDE SEQUENCE</scope>
    <source>
        <strain evidence="3">Miyagino</strain>
    </source>
</reference>
<evidence type="ECO:0000256" key="1">
    <source>
        <dbReference type="SAM" id="Coils"/>
    </source>
</evidence>